<accession>A0AC34Q1I4</accession>
<dbReference type="WBParaSite" id="JU765_v2.g11960.t1">
    <property type="protein sequence ID" value="JU765_v2.g11960.t1"/>
    <property type="gene ID" value="JU765_v2.g11960"/>
</dbReference>
<protein>
    <submittedName>
        <fullName evidence="2">Uncharacterized protein</fullName>
    </submittedName>
</protein>
<organism evidence="1 2">
    <name type="scientific">Panagrolaimus sp. JU765</name>
    <dbReference type="NCBI Taxonomy" id="591449"/>
    <lineage>
        <taxon>Eukaryota</taxon>
        <taxon>Metazoa</taxon>
        <taxon>Ecdysozoa</taxon>
        <taxon>Nematoda</taxon>
        <taxon>Chromadorea</taxon>
        <taxon>Rhabditida</taxon>
        <taxon>Tylenchina</taxon>
        <taxon>Panagrolaimomorpha</taxon>
        <taxon>Panagrolaimoidea</taxon>
        <taxon>Panagrolaimidae</taxon>
        <taxon>Panagrolaimus</taxon>
    </lineage>
</organism>
<sequence length="102" mass="11785">MPQTRRTRPTRRPGKLVLHVLRHLQPAGPALEASARKRLGFRVENRFAGRKPQNVLRSAERIQGSDAVRGQARIRRSTGLRLPQRPRRKSSGQKQRGFERQF</sequence>
<proteinExistence type="predicted"/>
<name>A0AC34Q1I4_9BILA</name>
<reference evidence="2" key="1">
    <citation type="submission" date="2022-11" db="UniProtKB">
        <authorList>
            <consortium name="WormBaseParasite"/>
        </authorList>
    </citation>
    <scope>IDENTIFICATION</scope>
</reference>
<evidence type="ECO:0000313" key="2">
    <source>
        <dbReference type="WBParaSite" id="JU765_v2.g11960.t1"/>
    </source>
</evidence>
<dbReference type="Proteomes" id="UP000887576">
    <property type="component" value="Unplaced"/>
</dbReference>
<evidence type="ECO:0000313" key="1">
    <source>
        <dbReference type="Proteomes" id="UP000887576"/>
    </source>
</evidence>